<accession>A0ABR3NRG4</accession>
<evidence type="ECO:0000313" key="7">
    <source>
        <dbReference type="Proteomes" id="UP001558613"/>
    </source>
</evidence>
<feature type="region of interest" description="Disordered" evidence="4">
    <location>
        <begin position="1"/>
        <end position="20"/>
    </location>
</feature>
<organism evidence="6 7">
    <name type="scientific">Cirrhinus molitorella</name>
    <name type="common">mud carp</name>
    <dbReference type="NCBI Taxonomy" id="172907"/>
    <lineage>
        <taxon>Eukaryota</taxon>
        <taxon>Metazoa</taxon>
        <taxon>Chordata</taxon>
        <taxon>Craniata</taxon>
        <taxon>Vertebrata</taxon>
        <taxon>Euteleostomi</taxon>
        <taxon>Actinopterygii</taxon>
        <taxon>Neopterygii</taxon>
        <taxon>Teleostei</taxon>
        <taxon>Ostariophysi</taxon>
        <taxon>Cypriniformes</taxon>
        <taxon>Cyprinidae</taxon>
        <taxon>Labeoninae</taxon>
        <taxon>Labeonini</taxon>
        <taxon>Cirrhinus</taxon>
    </lineage>
</organism>
<dbReference type="InterPro" id="IPR058030">
    <property type="entry name" value="TRIM8/14/16/25/29/45/65_CC"/>
</dbReference>
<dbReference type="Pfam" id="PF25600">
    <property type="entry name" value="TRIM_CC"/>
    <property type="match status" value="1"/>
</dbReference>
<gene>
    <name evidence="6" type="ORF">QQF64_026291</name>
</gene>
<name>A0ABR3NRG4_9TELE</name>
<sequence length="272" mass="31435">MKGEFDKTVEHIKSQAEHTERQIKQQFEKLHQFLRDEEEATITALREEEEQKKQMMKEKLEEMNRHISALSHTIKDMEEMMKASDVCFLKEFPVSMERVQISQPDPQTPSGALIHVPRYLGNLPFRVWKKMQDIVQNTPVILDPNTANPHLHLSDDLTSDRLVVSVVMAAVTCRGLLKEIRIAKGSDYRNTLVYKYVLEQFRRNQVTGAQLCRARMEALHAARTYLCLLTSTRLHLRLHERYHGRGERAPEEVAGLVGLRLPTQPGGKGWET</sequence>
<evidence type="ECO:0000259" key="5">
    <source>
        <dbReference type="Pfam" id="PF25600"/>
    </source>
</evidence>
<comment type="function">
    <text evidence="3">Plays a role in the assembly/stability of the mitochondrial membrane ATP synthase (F(1)F(0) ATP synthase or Complex V).</text>
</comment>
<dbReference type="EMBL" id="JAYMGO010000003">
    <property type="protein sequence ID" value="KAL1279618.1"/>
    <property type="molecule type" value="Genomic_DNA"/>
</dbReference>
<evidence type="ECO:0000256" key="2">
    <source>
        <dbReference type="ARBA" id="ARBA00013846"/>
    </source>
</evidence>
<evidence type="ECO:0000256" key="1">
    <source>
        <dbReference type="ARBA" id="ARBA00009058"/>
    </source>
</evidence>
<comment type="caution">
    <text evidence="6">The sequence shown here is derived from an EMBL/GenBank/DDBJ whole genome shotgun (WGS) entry which is preliminary data.</text>
</comment>
<comment type="similarity">
    <text evidence="1">Belongs to the FMC1 family.</text>
</comment>
<evidence type="ECO:0000256" key="4">
    <source>
        <dbReference type="SAM" id="MobiDB-lite"/>
    </source>
</evidence>
<protein>
    <recommendedName>
        <fullName evidence="2">Protein FMC1 homolog</fullName>
    </recommendedName>
</protein>
<dbReference type="InterPro" id="IPR037667">
    <property type="entry name" value="FMC1_homologue"/>
</dbReference>
<proteinExistence type="inferred from homology"/>
<dbReference type="CDD" id="cd20271">
    <property type="entry name" value="Complex1_LYR_FMC1"/>
    <property type="match status" value="1"/>
</dbReference>
<evidence type="ECO:0000256" key="3">
    <source>
        <dbReference type="ARBA" id="ARBA00045742"/>
    </source>
</evidence>
<dbReference type="PANTHER" id="PTHR31716">
    <property type="entry name" value="PROTEIN FMC1 HOMOLOG"/>
    <property type="match status" value="1"/>
</dbReference>
<reference evidence="6 7" key="1">
    <citation type="submission" date="2023-09" db="EMBL/GenBank/DDBJ databases">
        <authorList>
            <person name="Wang M."/>
        </authorList>
    </citation>
    <scope>NUCLEOTIDE SEQUENCE [LARGE SCALE GENOMIC DNA]</scope>
    <source>
        <strain evidence="6">GT-2023</strain>
        <tissue evidence="6">Liver</tissue>
    </source>
</reference>
<keyword evidence="7" id="KW-1185">Reference proteome</keyword>
<feature type="domain" description="TRIM8/14/16/25/29/45/65 coiled-coil region" evidence="5">
    <location>
        <begin position="4"/>
        <end position="94"/>
    </location>
</feature>
<dbReference type="PANTHER" id="PTHR31716:SF1">
    <property type="entry name" value="PROTEIN FMC1 HOMOLOG"/>
    <property type="match status" value="1"/>
</dbReference>
<evidence type="ECO:0000313" key="6">
    <source>
        <dbReference type="EMBL" id="KAL1279618.1"/>
    </source>
</evidence>
<dbReference type="Proteomes" id="UP001558613">
    <property type="component" value="Unassembled WGS sequence"/>
</dbReference>